<sequence>MFPSNLVQQFPSSIHVFPPSSSFFDHEKDGIHFNHHHHHNNQFVNRDCFFHAYNNLAPPPVFPDNIMVRQQQQQLSKGSGFQYSDDNSSLLESVIYPSKKKMANMKKDGHSKIHTSQGPRDRRVRMSIESNVTPQSSFWCQIESKKGSNERASESIMEPKSVLSSPVLYGYQHNVLVSNDLSSQIKYPTFLNLQ</sequence>
<reference evidence="1 2" key="2">
    <citation type="journal article" date="2022" name="Mol. Ecol. Resour.">
        <title>The genomes of chicory, endive, great burdock and yacon provide insights into Asteraceae paleo-polyploidization history and plant inulin production.</title>
        <authorList>
            <person name="Fan W."/>
            <person name="Wang S."/>
            <person name="Wang H."/>
            <person name="Wang A."/>
            <person name="Jiang F."/>
            <person name="Liu H."/>
            <person name="Zhao H."/>
            <person name="Xu D."/>
            <person name="Zhang Y."/>
        </authorList>
    </citation>
    <scope>NUCLEOTIDE SEQUENCE [LARGE SCALE GENOMIC DNA]</scope>
    <source>
        <strain evidence="2">cv. Yunnan</strain>
        <tissue evidence="1">Leaves</tissue>
    </source>
</reference>
<protein>
    <submittedName>
        <fullName evidence="1">Uncharacterized protein</fullName>
    </submittedName>
</protein>
<organism evidence="1 2">
    <name type="scientific">Smallanthus sonchifolius</name>
    <dbReference type="NCBI Taxonomy" id="185202"/>
    <lineage>
        <taxon>Eukaryota</taxon>
        <taxon>Viridiplantae</taxon>
        <taxon>Streptophyta</taxon>
        <taxon>Embryophyta</taxon>
        <taxon>Tracheophyta</taxon>
        <taxon>Spermatophyta</taxon>
        <taxon>Magnoliopsida</taxon>
        <taxon>eudicotyledons</taxon>
        <taxon>Gunneridae</taxon>
        <taxon>Pentapetalae</taxon>
        <taxon>asterids</taxon>
        <taxon>campanulids</taxon>
        <taxon>Asterales</taxon>
        <taxon>Asteraceae</taxon>
        <taxon>Asteroideae</taxon>
        <taxon>Heliantheae alliance</taxon>
        <taxon>Millerieae</taxon>
        <taxon>Smallanthus</taxon>
    </lineage>
</organism>
<evidence type="ECO:0000313" key="2">
    <source>
        <dbReference type="Proteomes" id="UP001056120"/>
    </source>
</evidence>
<evidence type="ECO:0000313" key="1">
    <source>
        <dbReference type="EMBL" id="KAI3777047.1"/>
    </source>
</evidence>
<proteinExistence type="predicted"/>
<name>A0ACB9G0Q9_9ASTR</name>
<keyword evidence="2" id="KW-1185">Reference proteome</keyword>
<reference evidence="2" key="1">
    <citation type="journal article" date="2022" name="Mol. Ecol. Resour.">
        <title>The genomes of chicory, endive, great burdock and yacon provide insights into Asteraceae palaeo-polyploidization history and plant inulin production.</title>
        <authorList>
            <person name="Fan W."/>
            <person name="Wang S."/>
            <person name="Wang H."/>
            <person name="Wang A."/>
            <person name="Jiang F."/>
            <person name="Liu H."/>
            <person name="Zhao H."/>
            <person name="Xu D."/>
            <person name="Zhang Y."/>
        </authorList>
    </citation>
    <scope>NUCLEOTIDE SEQUENCE [LARGE SCALE GENOMIC DNA]</scope>
    <source>
        <strain evidence="2">cv. Yunnan</strain>
    </source>
</reference>
<dbReference type="Proteomes" id="UP001056120">
    <property type="component" value="Linkage Group LG15"/>
</dbReference>
<dbReference type="EMBL" id="CM042032">
    <property type="protein sequence ID" value="KAI3777047.1"/>
    <property type="molecule type" value="Genomic_DNA"/>
</dbReference>
<gene>
    <name evidence="1" type="ORF">L1987_46840</name>
</gene>
<accession>A0ACB9G0Q9</accession>
<comment type="caution">
    <text evidence="1">The sequence shown here is derived from an EMBL/GenBank/DDBJ whole genome shotgun (WGS) entry which is preliminary data.</text>
</comment>